<keyword evidence="2" id="KW-1185">Reference proteome</keyword>
<comment type="caution">
    <text evidence="1">The sequence shown here is derived from an EMBL/GenBank/DDBJ whole genome shotgun (WGS) entry which is preliminary data.</text>
</comment>
<name>A0A553Q361_9TELE</name>
<dbReference type="PANTHER" id="PTHR14731:SF0">
    <property type="entry name" value="BRAIN AND ACUTE LEUKEMIA CYTOPLASMIC PROTEIN"/>
    <property type="match status" value="1"/>
</dbReference>
<dbReference type="InterPro" id="IPR009728">
    <property type="entry name" value="BAALC"/>
</dbReference>
<dbReference type="EMBL" id="SRMA01026411">
    <property type="protein sequence ID" value="TRY84337.1"/>
    <property type="molecule type" value="Genomic_DNA"/>
</dbReference>
<dbReference type="Proteomes" id="UP000316079">
    <property type="component" value="Unassembled WGS sequence"/>
</dbReference>
<accession>A0A553Q361</accession>
<dbReference type="PANTHER" id="PTHR14731">
    <property type="entry name" value="BRAIN AND ACUTE LEUKEMIA CYTOPLASMIC PROTEIN"/>
    <property type="match status" value="1"/>
</dbReference>
<evidence type="ECO:0000313" key="2">
    <source>
        <dbReference type="Proteomes" id="UP000316079"/>
    </source>
</evidence>
<gene>
    <name evidence="1" type="ORF">DNTS_025442</name>
</gene>
<dbReference type="GO" id="GO:0005737">
    <property type="term" value="C:cytoplasm"/>
    <property type="evidence" value="ECO:0007669"/>
    <property type="project" value="InterPro"/>
</dbReference>
<dbReference type="AlphaFoldDB" id="A0A553Q361"/>
<organism evidence="1 2">
    <name type="scientific">Danionella cerebrum</name>
    <dbReference type="NCBI Taxonomy" id="2873325"/>
    <lineage>
        <taxon>Eukaryota</taxon>
        <taxon>Metazoa</taxon>
        <taxon>Chordata</taxon>
        <taxon>Craniata</taxon>
        <taxon>Vertebrata</taxon>
        <taxon>Euteleostomi</taxon>
        <taxon>Actinopterygii</taxon>
        <taxon>Neopterygii</taxon>
        <taxon>Teleostei</taxon>
        <taxon>Ostariophysi</taxon>
        <taxon>Cypriniformes</taxon>
        <taxon>Danionidae</taxon>
        <taxon>Danioninae</taxon>
        <taxon>Danionella</taxon>
    </lineage>
</organism>
<proteinExistence type="predicted"/>
<sequence>MGCGGSRARANVLEPRHQESWTRETESTWLTFTEPEMHHDTMAYKKSVPRGECGHNLLKDKAKTSDM</sequence>
<dbReference type="Pfam" id="PF06989">
    <property type="entry name" value="BAALC_N"/>
    <property type="match status" value="1"/>
</dbReference>
<evidence type="ECO:0000313" key="1">
    <source>
        <dbReference type="EMBL" id="TRY84337.1"/>
    </source>
</evidence>
<protein>
    <recommendedName>
        <fullName evidence="3">BAALC binder of MAP3K1 and KLF4 b</fullName>
    </recommendedName>
</protein>
<dbReference type="OrthoDB" id="9940597at2759"/>
<evidence type="ECO:0008006" key="3">
    <source>
        <dbReference type="Google" id="ProtNLM"/>
    </source>
</evidence>
<reference evidence="1 2" key="1">
    <citation type="journal article" date="2019" name="Sci. Data">
        <title>Hybrid genome assembly and annotation of Danionella translucida.</title>
        <authorList>
            <person name="Kadobianskyi M."/>
            <person name="Schulze L."/>
            <person name="Schuelke M."/>
            <person name="Judkewitz B."/>
        </authorList>
    </citation>
    <scope>NUCLEOTIDE SEQUENCE [LARGE SCALE GENOMIC DNA]</scope>
    <source>
        <strain evidence="1 2">Bolton</strain>
    </source>
</reference>